<dbReference type="Pfam" id="PF00361">
    <property type="entry name" value="Proton_antipo_M"/>
    <property type="match status" value="1"/>
</dbReference>
<evidence type="ECO:0000256" key="12">
    <source>
        <dbReference type="ARBA" id="ARBA00023027"/>
    </source>
</evidence>
<geneLocation type="mitochondrion" evidence="21"/>
<evidence type="ECO:0000256" key="13">
    <source>
        <dbReference type="ARBA" id="ARBA00023075"/>
    </source>
</evidence>
<evidence type="ECO:0000256" key="3">
    <source>
        <dbReference type="ARBA" id="ARBA00012944"/>
    </source>
</evidence>
<keyword evidence="8" id="KW-0999">Mitochondrion inner membrane</keyword>
<feature type="transmembrane region" description="Helical" evidence="18">
    <location>
        <begin position="418"/>
        <end position="442"/>
    </location>
</feature>
<feature type="domain" description="NADH:quinone oxidoreductase/Mrp antiporter transmembrane" evidence="19">
    <location>
        <begin position="104"/>
        <end position="385"/>
    </location>
</feature>
<comment type="catalytic activity">
    <reaction evidence="17">
        <text>a ubiquinone + NADH + 5 H(+)(in) = a ubiquinol + NAD(+) + 4 H(+)(out)</text>
        <dbReference type="Rhea" id="RHEA:29091"/>
        <dbReference type="Rhea" id="RHEA-COMP:9565"/>
        <dbReference type="Rhea" id="RHEA-COMP:9566"/>
        <dbReference type="ChEBI" id="CHEBI:15378"/>
        <dbReference type="ChEBI" id="CHEBI:16389"/>
        <dbReference type="ChEBI" id="CHEBI:17976"/>
        <dbReference type="ChEBI" id="CHEBI:57540"/>
        <dbReference type="ChEBI" id="CHEBI:57945"/>
        <dbReference type="EC" id="7.1.1.2"/>
    </reaction>
</comment>
<keyword evidence="9" id="KW-1278">Translocase</keyword>
<evidence type="ECO:0000256" key="18">
    <source>
        <dbReference type="SAM" id="Phobius"/>
    </source>
</evidence>
<comment type="function">
    <text evidence="1">Core subunit of the mitochondrial membrane respiratory chain NADH dehydrogenase (Complex I) that is believed to belong to the minimal assembly required for catalysis. Complex I functions in the transfer of electrons from NADH to the respiratory chain. The immediate electron acceptor for the enzyme is believed to be ubiquinone.</text>
</comment>
<keyword evidence="13" id="KW-0830">Ubiquinone</keyword>
<feature type="transmembrane region" description="Helical" evidence="18">
    <location>
        <begin position="87"/>
        <end position="105"/>
    </location>
</feature>
<evidence type="ECO:0000256" key="16">
    <source>
        <dbReference type="ARBA" id="ARBA00031027"/>
    </source>
</evidence>
<feature type="transmembrane region" description="Helical" evidence="18">
    <location>
        <begin position="546"/>
        <end position="563"/>
    </location>
</feature>
<keyword evidence="11 18" id="KW-1133">Transmembrane helix</keyword>
<evidence type="ECO:0000259" key="20">
    <source>
        <dbReference type="Pfam" id="PF06455"/>
    </source>
</evidence>
<keyword evidence="7 18" id="KW-0812">Transmembrane</keyword>
<evidence type="ECO:0000256" key="8">
    <source>
        <dbReference type="ARBA" id="ARBA00022792"/>
    </source>
</evidence>
<feature type="transmembrane region" description="Helical" evidence="18">
    <location>
        <begin position="328"/>
        <end position="352"/>
    </location>
</feature>
<evidence type="ECO:0000259" key="19">
    <source>
        <dbReference type="Pfam" id="PF00361"/>
    </source>
</evidence>
<evidence type="ECO:0000256" key="10">
    <source>
        <dbReference type="ARBA" id="ARBA00022982"/>
    </source>
</evidence>
<name>A0A8T9ZW11_9HEMI</name>
<keyword evidence="14 21" id="KW-0496">Mitochondrion</keyword>
<protein>
    <recommendedName>
        <fullName evidence="4">NADH-ubiquinone oxidoreductase chain 5</fullName>
        <ecNumber evidence="3">7.1.1.2</ecNumber>
    </recommendedName>
    <alternativeName>
        <fullName evidence="16">NADH dehydrogenase subunit 5</fullName>
    </alternativeName>
</protein>
<keyword evidence="15 18" id="KW-0472">Membrane</keyword>
<dbReference type="Pfam" id="PF06455">
    <property type="entry name" value="NADH5_C"/>
    <property type="match status" value="1"/>
</dbReference>
<evidence type="ECO:0000256" key="4">
    <source>
        <dbReference type="ARBA" id="ARBA00021096"/>
    </source>
</evidence>
<feature type="transmembrane region" description="Helical" evidence="18">
    <location>
        <begin position="372"/>
        <end position="397"/>
    </location>
</feature>
<dbReference type="GO" id="GO:0003954">
    <property type="term" value="F:NADH dehydrogenase activity"/>
    <property type="evidence" value="ECO:0007669"/>
    <property type="project" value="TreeGrafter"/>
</dbReference>
<feature type="domain" description="NADH dehydrogenase subunit 5 C-terminal" evidence="20">
    <location>
        <begin position="388"/>
        <end position="562"/>
    </location>
</feature>
<dbReference type="InterPro" id="IPR001750">
    <property type="entry name" value="ND/Mrp_TM"/>
</dbReference>
<feature type="transmembrane region" description="Helical" evidence="18">
    <location>
        <begin position="454"/>
        <end position="474"/>
    </location>
</feature>
<keyword evidence="5" id="KW-0813">Transport</keyword>
<keyword evidence="10" id="KW-0249">Electron transport</keyword>
<evidence type="ECO:0000256" key="1">
    <source>
        <dbReference type="ARBA" id="ARBA00003257"/>
    </source>
</evidence>
<reference evidence="21" key="1">
    <citation type="journal article" date="2022" name="Cladistics">
        <title>Diversification of the phytophagous lineages of true bugs (Insecta: Hemiptera: Heteroptera) shortly after that of the flowering plants.</title>
        <authorList>
            <person name="Ye F."/>
            <person name="Kment P."/>
            <person name="Redei D."/>
            <person name="Luo J.Y."/>
            <person name="Wang Y.H."/>
            <person name="Kuechler S.M."/>
            <person name="Zhang W.W."/>
            <person name="Chen P.P."/>
            <person name="Wu H.Y."/>
            <person name="Wu Y.Z."/>
            <person name="Sun X.Y."/>
            <person name="Ding L."/>
            <person name="Wang Y.R."/>
            <person name="Xie Q."/>
        </authorList>
    </citation>
    <scope>NUCLEOTIDE SEQUENCE</scope>
</reference>
<feature type="transmembrane region" description="Helical" evidence="18">
    <location>
        <begin position="516"/>
        <end position="534"/>
    </location>
</feature>
<evidence type="ECO:0000256" key="5">
    <source>
        <dbReference type="ARBA" id="ARBA00022448"/>
    </source>
</evidence>
<evidence type="ECO:0000256" key="17">
    <source>
        <dbReference type="ARBA" id="ARBA00049551"/>
    </source>
</evidence>
<evidence type="ECO:0000256" key="7">
    <source>
        <dbReference type="ARBA" id="ARBA00022692"/>
    </source>
</evidence>
<evidence type="ECO:0000256" key="15">
    <source>
        <dbReference type="ARBA" id="ARBA00023136"/>
    </source>
</evidence>
<organism evidence="21">
    <name type="scientific">Megaris sp</name>
    <dbReference type="NCBI Taxonomy" id="2931300"/>
    <lineage>
        <taxon>Eukaryota</taxon>
        <taxon>Metazoa</taxon>
        <taxon>Ecdysozoa</taxon>
        <taxon>Arthropoda</taxon>
        <taxon>Hexapoda</taxon>
        <taxon>Insecta</taxon>
        <taxon>Pterygota</taxon>
        <taxon>Neoptera</taxon>
        <taxon>Paraneoptera</taxon>
        <taxon>Hemiptera</taxon>
        <taxon>Heteroptera</taxon>
        <taxon>Panheteroptera</taxon>
        <taxon>Pentatomomorpha</taxon>
        <taxon>Pentatomoidea</taxon>
        <taxon>Megarididae</taxon>
        <taxon>Megaris</taxon>
    </lineage>
</organism>
<dbReference type="GO" id="GO:0005743">
    <property type="term" value="C:mitochondrial inner membrane"/>
    <property type="evidence" value="ECO:0007669"/>
    <property type="project" value="UniProtKB-SubCell"/>
</dbReference>
<feature type="transmembrane region" description="Helical" evidence="18">
    <location>
        <begin position="267"/>
        <end position="289"/>
    </location>
</feature>
<comment type="subcellular location">
    <subcellularLocation>
        <location evidence="2">Mitochondrion inner membrane</location>
        <topology evidence="2">Multi-pass membrane protein</topology>
    </subcellularLocation>
</comment>
<dbReference type="PANTHER" id="PTHR42829:SF2">
    <property type="entry name" value="NADH-UBIQUINONE OXIDOREDUCTASE CHAIN 5"/>
    <property type="match status" value="1"/>
</dbReference>
<evidence type="ECO:0000256" key="9">
    <source>
        <dbReference type="ARBA" id="ARBA00022967"/>
    </source>
</evidence>
<dbReference type="InterPro" id="IPR010934">
    <property type="entry name" value="NADH_DH_su5_C"/>
</dbReference>
<proteinExistence type="predicted"/>
<dbReference type="GO" id="GO:0042773">
    <property type="term" value="P:ATP synthesis coupled electron transport"/>
    <property type="evidence" value="ECO:0007669"/>
    <property type="project" value="InterPro"/>
</dbReference>
<dbReference type="EMBL" id="MW619639">
    <property type="protein sequence ID" value="UPL65215.1"/>
    <property type="molecule type" value="Genomic_DNA"/>
</dbReference>
<evidence type="ECO:0000256" key="11">
    <source>
        <dbReference type="ARBA" id="ARBA00022989"/>
    </source>
</evidence>
<feature type="transmembrane region" description="Helical" evidence="18">
    <location>
        <begin position="235"/>
        <end position="260"/>
    </location>
</feature>
<dbReference type="EC" id="7.1.1.2" evidence="3"/>
<evidence type="ECO:0000256" key="6">
    <source>
        <dbReference type="ARBA" id="ARBA00022660"/>
    </source>
</evidence>
<evidence type="ECO:0000256" key="14">
    <source>
        <dbReference type="ARBA" id="ARBA00023128"/>
    </source>
</evidence>
<keyword evidence="12" id="KW-0520">NAD</keyword>
<feature type="transmembrane region" description="Helical" evidence="18">
    <location>
        <begin position="481"/>
        <end position="504"/>
    </location>
</feature>
<feature type="transmembrane region" description="Helical" evidence="18">
    <location>
        <begin position="54"/>
        <end position="75"/>
    </location>
</feature>
<dbReference type="PRINTS" id="PR01434">
    <property type="entry name" value="NADHDHGNASE5"/>
</dbReference>
<dbReference type="AlphaFoldDB" id="A0A8T9ZW11"/>
<dbReference type="InterPro" id="IPR003945">
    <property type="entry name" value="NU5C-like"/>
</dbReference>
<keyword evidence="6" id="KW-0679">Respiratory chain</keyword>
<accession>A0A8T9ZW11</accession>
<feature type="transmembrane region" description="Helical" evidence="18">
    <location>
        <begin position="149"/>
        <end position="170"/>
    </location>
</feature>
<feature type="transmembrane region" description="Helical" evidence="18">
    <location>
        <begin position="205"/>
        <end position="229"/>
    </location>
</feature>
<dbReference type="GO" id="GO:0015990">
    <property type="term" value="P:electron transport coupled proton transport"/>
    <property type="evidence" value="ECO:0007669"/>
    <property type="project" value="TreeGrafter"/>
</dbReference>
<evidence type="ECO:0000256" key="2">
    <source>
        <dbReference type="ARBA" id="ARBA00004448"/>
    </source>
</evidence>
<feature type="transmembrane region" description="Helical" evidence="18">
    <location>
        <begin position="7"/>
        <end position="27"/>
    </location>
</feature>
<dbReference type="GO" id="GO:0008137">
    <property type="term" value="F:NADH dehydrogenase (ubiquinone) activity"/>
    <property type="evidence" value="ECO:0007669"/>
    <property type="project" value="UniProtKB-EC"/>
</dbReference>
<sequence length="564" mass="66480">MNYYIFWGYFLFILSCFLVFIGMFMFLEDYKVLMDWEFYFNNSVSFNMTFMFDWMSLSFMGCVLLISSMVILYSMWYMYDDIMNFRFLLLVLMFIMSMLFMIISLNLFSILLGWDGLGLVSYCLVVYFNNYKSYNAGLMTVLVNRIGDAGMLLCIAWFLNFGGFNFMYYLTSYNDFSYLILYMIILSSFTKSAQIPFSSWLPAAMAAPTPVSALVHSSTLVTAGVYLLIRFSDFIYLHNCELFLMLSCLTMFMAGLGAIFEHDLKSIIAMSTLSQLGFMMSVLFFGFPLLAFMHLLIHAFFKALMFLCAGLIIHTVNDNQDIRFMGDLVLMYPVMSSSFCVSVLSMCGFPFLSGFYSKDYILDYISYSSSVGWHYLIFYVSAGLTIVYNFRLIFYCYNDSSWLNNPMLSYNDSSWLNNPMYMLVGASIFGGSFFYWLMMIFIDYNLLKLGFKLMIYMFIFFMLFLMIFILKYWIKYMMSGLIISFASNMWFMPEFVLFLINKVYYMSYYVYNKLEMGWGEFLVSKGLYFLFYYISCKLDKFYYNKFSMILLNFLTVFVIFIWFG</sequence>
<dbReference type="PANTHER" id="PTHR42829">
    <property type="entry name" value="NADH-UBIQUINONE OXIDOREDUCTASE CHAIN 5"/>
    <property type="match status" value="1"/>
</dbReference>
<evidence type="ECO:0000313" key="21">
    <source>
        <dbReference type="EMBL" id="UPL65215.1"/>
    </source>
</evidence>
<feature type="transmembrane region" description="Helical" evidence="18">
    <location>
        <begin position="111"/>
        <end position="128"/>
    </location>
</feature>